<dbReference type="NCBIfam" id="TIGR04382">
    <property type="entry name" value="myo_inos_iolC_N"/>
    <property type="match status" value="1"/>
</dbReference>
<dbReference type="Pfam" id="PF00294">
    <property type="entry name" value="PfkB"/>
    <property type="match status" value="1"/>
</dbReference>
<keyword evidence="8" id="KW-1185">Reference proteome</keyword>
<comment type="caution">
    <text evidence="7">The sequence shown here is derived from an EMBL/GenBank/DDBJ whole genome shotgun (WGS) entry which is preliminary data.</text>
</comment>
<keyword evidence="2" id="KW-0808">Transferase</keyword>
<dbReference type="RefSeq" id="WP_034716924.1">
    <property type="nucleotide sequence ID" value="NZ_AWQS01000091.1"/>
</dbReference>
<sequence>MTTYDLVTMGRVGVDLYPQQHDVPLEVVKTFERYLGGNAANVSVAAARHGLRVALISRVGNDAFGRFVRSELLRLGVDTEYVTAVDDPTPTPLTFCEIYRPDHFPTVFYRYPTAPDLMIEPDTVPIDVVQQARAFWTTGTGLCQEPSRAAHHAAWDARARQRWTILDLDYHQPFWPSPAAAAEQLRLALPKVTAVVGTVEECTILTGRMDVRAAAEALMETGLELVVVKRGHLGLLALSGEGLLELGAYPSGVVSGLGSSEAFGGALVHGLLSGWDLRRMLTFASIAGAIVASRLEASTAMPTSDEVDRLLDDVGVQDEFS</sequence>
<dbReference type="InterPro" id="IPR030830">
    <property type="entry name" value="Myo_inos_IolC"/>
</dbReference>
<keyword evidence="3" id="KW-0547">Nucleotide-binding</keyword>
<evidence type="ECO:0000313" key="8">
    <source>
        <dbReference type="Proteomes" id="UP000019494"/>
    </source>
</evidence>
<evidence type="ECO:0000313" key="7">
    <source>
        <dbReference type="EMBL" id="EWT05733.1"/>
    </source>
</evidence>
<evidence type="ECO:0000259" key="6">
    <source>
        <dbReference type="Pfam" id="PF00294"/>
    </source>
</evidence>
<dbReference type="CDD" id="cd01166">
    <property type="entry name" value="KdgK"/>
    <property type="match status" value="1"/>
</dbReference>
<evidence type="ECO:0000256" key="2">
    <source>
        <dbReference type="ARBA" id="ARBA00022679"/>
    </source>
</evidence>
<name>W9GLM0_9MICO</name>
<evidence type="ECO:0000256" key="5">
    <source>
        <dbReference type="ARBA" id="ARBA00022840"/>
    </source>
</evidence>
<dbReference type="InterPro" id="IPR011611">
    <property type="entry name" value="PfkB_dom"/>
</dbReference>
<dbReference type="AlphaFoldDB" id="W9GLM0"/>
<dbReference type="InterPro" id="IPR023314">
    <property type="entry name" value="Myo_inos_IolC-like_sf"/>
</dbReference>
<gene>
    <name evidence="7" type="ORF">N864_02810</name>
</gene>
<dbReference type="PANTHER" id="PTHR43085">
    <property type="entry name" value="HEXOKINASE FAMILY MEMBER"/>
    <property type="match status" value="1"/>
</dbReference>
<dbReference type="Gene3D" id="2.20.150.10">
    <property type="entry name" value="putative 5-dehydro-2- deoxygluconokinase"/>
    <property type="match status" value="1"/>
</dbReference>
<dbReference type="GO" id="GO:0005524">
    <property type="term" value="F:ATP binding"/>
    <property type="evidence" value="ECO:0007669"/>
    <property type="project" value="UniProtKB-KW"/>
</dbReference>
<comment type="similarity">
    <text evidence="1">Belongs to the carbohydrate kinase PfkB family.</text>
</comment>
<dbReference type="InterPro" id="IPR029056">
    <property type="entry name" value="Ribokinase-like"/>
</dbReference>
<keyword evidence="4 7" id="KW-0418">Kinase</keyword>
<organism evidence="7 8">
    <name type="scientific">Intrasporangium chromatireducens Q5-1</name>
    <dbReference type="NCBI Taxonomy" id="584657"/>
    <lineage>
        <taxon>Bacteria</taxon>
        <taxon>Bacillati</taxon>
        <taxon>Actinomycetota</taxon>
        <taxon>Actinomycetes</taxon>
        <taxon>Micrococcales</taxon>
        <taxon>Intrasporangiaceae</taxon>
        <taxon>Intrasporangium</taxon>
    </lineage>
</organism>
<proteinExistence type="inferred from homology"/>
<keyword evidence="5" id="KW-0067">ATP-binding</keyword>
<accession>W9GLM0</accession>
<dbReference type="EMBL" id="AWQS01000091">
    <property type="protein sequence ID" value="EWT05733.1"/>
    <property type="molecule type" value="Genomic_DNA"/>
</dbReference>
<dbReference type="SUPFAM" id="SSF53613">
    <property type="entry name" value="Ribokinase-like"/>
    <property type="match status" value="1"/>
</dbReference>
<protein>
    <submittedName>
        <fullName evidence="7">5-dehydro-2-deoxygluconokinase</fullName>
    </submittedName>
</protein>
<dbReference type="GO" id="GO:0016301">
    <property type="term" value="F:kinase activity"/>
    <property type="evidence" value="ECO:0007669"/>
    <property type="project" value="UniProtKB-KW"/>
</dbReference>
<dbReference type="InterPro" id="IPR050306">
    <property type="entry name" value="PfkB_Carbo_kinase"/>
</dbReference>
<evidence type="ECO:0000256" key="3">
    <source>
        <dbReference type="ARBA" id="ARBA00022741"/>
    </source>
</evidence>
<evidence type="ECO:0000256" key="4">
    <source>
        <dbReference type="ARBA" id="ARBA00022777"/>
    </source>
</evidence>
<feature type="domain" description="Carbohydrate kinase PfkB" evidence="6">
    <location>
        <begin position="6"/>
        <end position="303"/>
    </location>
</feature>
<evidence type="ECO:0000256" key="1">
    <source>
        <dbReference type="ARBA" id="ARBA00010688"/>
    </source>
</evidence>
<dbReference type="Gene3D" id="3.40.1190.20">
    <property type="match status" value="1"/>
</dbReference>
<dbReference type="PATRIC" id="fig|584657.3.peg.2380"/>
<dbReference type="Proteomes" id="UP000019494">
    <property type="component" value="Unassembled WGS sequence"/>
</dbReference>
<reference evidence="8" key="1">
    <citation type="submission" date="2013-08" db="EMBL/GenBank/DDBJ databases">
        <title>Intrasporangium oryzae NRRL B-24470.</title>
        <authorList>
            <person name="Liu H."/>
            <person name="Wang G."/>
        </authorList>
    </citation>
    <scope>NUCLEOTIDE SEQUENCE [LARGE SCALE GENOMIC DNA]</scope>
    <source>
        <strain evidence="8">Q5-1</strain>
    </source>
</reference>
<dbReference type="PANTHER" id="PTHR43085:SF49">
    <property type="entry name" value="5-DEHYDRO-2-DEOXYGLUCONOKINASE"/>
    <property type="match status" value="1"/>
</dbReference>